<keyword evidence="1" id="KW-1133">Transmembrane helix</keyword>
<keyword evidence="4" id="KW-1185">Reference proteome</keyword>
<dbReference type="Proteomes" id="UP001501183">
    <property type="component" value="Unassembled WGS sequence"/>
</dbReference>
<dbReference type="InterPro" id="IPR019251">
    <property type="entry name" value="DUF2231_TM"/>
</dbReference>
<feature type="domain" description="DUF2231" evidence="2">
    <location>
        <begin position="47"/>
        <end position="163"/>
    </location>
</feature>
<organism evidence="3 4">
    <name type="scientific">Rhodococcus olei</name>
    <dbReference type="NCBI Taxonomy" id="2161675"/>
    <lineage>
        <taxon>Bacteria</taxon>
        <taxon>Bacillati</taxon>
        <taxon>Actinomycetota</taxon>
        <taxon>Actinomycetes</taxon>
        <taxon>Mycobacteriales</taxon>
        <taxon>Nocardiaceae</taxon>
        <taxon>Rhodococcus</taxon>
    </lineage>
</organism>
<gene>
    <name evidence="3" type="ORF">GCM10023094_34220</name>
</gene>
<dbReference type="Pfam" id="PF09990">
    <property type="entry name" value="DUF2231"/>
    <property type="match status" value="1"/>
</dbReference>
<name>A0ABP8PAH3_9NOCA</name>
<feature type="transmembrane region" description="Helical" evidence="1">
    <location>
        <begin position="142"/>
        <end position="163"/>
    </location>
</feature>
<keyword evidence="1" id="KW-0472">Membrane</keyword>
<feature type="transmembrane region" description="Helical" evidence="1">
    <location>
        <begin position="81"/>
        <end position="98"/>
    </location>
</feature>
<evidence type="ECO:0000313" key="3">
    <source>
        <dbReference type="EMBL" id="GAA4483103.1"/>
    </source>
</evidence>
<dbReference type="EMBL" id="BAABFB010000051">
    <property type="protein sequence ID" value="GAA4483103.1"/>
    <property type="molecule type" value="Genomic_DNA"/>
</dbReference>
<feature type="transmembrane region" description="Helical" evidence="1">
    <location>
        <begin position="110"/>
        <end position="130"/>
    </location>
</feature>
<evidence type="ECO:0000313" key="4">
    <source>
        <dbReference type="Proteomes" id="UP001501183"/>
    </source>
</evidence>
<protein>
    <submittedName>
        <fullName evidence="3">DUF2231 domain-containing protein</fullName>
    </submittedName>
</protein>
<sequence>MDIRELLQIPESVESLDQVDRPLHERVQRVLDDNPSVARILRGDWLGHPVHPLAVTTPVGAWTAAVALEVFLRDHRAARRLIRLGLACVPFAVVTGWTDWAGRDETERRAGLVHAAGNTAASLAMLASLHQRKRDHQLRGKAWSLVGLTAAAASGALGGHIAYGRTDTGSPQNAVLVASH</sequence>
<comment type="caution">
    <text evidence="3">The sequence shown here is derived from an EMBL/GenBank/DDBJ whole genome shotgun (WGS) entry which is preliminary data.</text>
</comment>
<reference evidence="4" key="1">
    <citation type="journal article" date="2019" name="Int. J. Syst. Evol. Microbiol.">
        <title>The Global Catalogue of Microorganisms (GCM) 10K type strain sequencing project: providing services to taxonomists for standard genome sequencing and annotation.</title>
        <authorList>
            <consortium name="The Broad Institute Genomics Platform"/>
            <consortium name="The Broad Institute Genome Sequencing Center for Infectious Disease"/>
            <person name="Wu L."/>
            <person name="Ma J."/>
        </authorList>
    </citation>
    <scope>NUCLEOTIDE SEQUENCE [LARGE SCALE GENOMIC DNA]</scope>
    <source>
        <strain evidence="4">JCM 32206</strain>
    </source>
</reference>
<keyword evidence="1" id="KW-0812">Transmembrane</keyword>
<evidence type="ECO:0000259" key="2">
    <source>
        <dbReference type="Pfam" id="PF09990"/>
    </source>
</evidence>
<dbReference type="RefSeq" id="WP_345347498.1">
    <property type="nucleotide sequence ID" value="NZ_BAABFB010000051.1"/>
</dbReference>
<evidence type="ECO:0000256" key="1">
    <source>
        <dbReference type="SAM" id="Phobius"/>
    </source>
</evidence>
<proteinExistence type="predicted"/>
<accession>A0ABP8PAH3</accession>